<evidence type="ECO:0000313" key="3">
    <source>
        <dbReference type="EMBL" id="TDQ29099.1"/>
    </source>
</evidence>
<proteinExistence type="predicted"/>
<comment type="caution">
    <text evidence="3">The sequence shown here is derived from an EMBL/GenBank/DDBJ whole genome shotgun (WGS) entry which is preliminary data.</text>
</comment>
<dbReference type="Proteomes" id="UP000295468">
    <property type="component" value="Unassembled WGS sequence"/>
</dbReference>
<dbReference type="EMBL" id="SNYI01000003">
    <property type="protein sequence ID" value="TDQ29099.1"/>
    <property type="molecule type" value="Genomic_DNA"/>
</dbReference>
<dbReference type="AlphaFoldDB" id="A0A4R6TIT7"/>
<dbReference type="Gene3D" id="3.30.70.100">
    <property type="match status" value="1"/>
</dbReference>
<keyword evidence="1" id="KW-0732">Signal</keyword>
<dbReference type="RefSeq" id="WP_133644690.1">
    <property type="nucleotide sequence ID" value="NZ_SNYI01000003.1"/>
</dbReference>
<evidence type="ECO:0000256" key="1">
    <source>
        <dbReference type="SAM" id="SignalP"/>
    </source>
</evidence>
<evidence type="ECO:0000313" key="4">
    <source>
        <dbReference type="Proteomes" id="UP000295468"/>
    </source>
</evidence>
<dbReference type="InterPro" id="IPR011008">
    <property type="entry name" value="Dimeric_a/b-barrel"/>
</dbReference>
<dbReference type="InterPro" id="IPR012577">
    <property type="entry name" value="NIPSNAP"/>
</dbReference>
<keyword evidence="4" id="KW-1185">Reference proteome</keyword>
<reference evidence="3 4" key="1">
    <citation type="submission" date="2019-03" db="EMBL/GenBank/DDBJ databases">
        <title>Genomic Encyclopedia of Archaeal and Bacterial Type Strains, Phase II (KMG-II): from individual species to whole genera.</title>
        <authorList>
            <person name="Goeker M."/>
        </authorList>
    </citation>
    <scope>NUCLEOTIDE SEQUENCE [LARGE SCALE GENOMIC DNA]</scope>
    <source>
        <strain evidence="3 4">DSM 18435</strain>
    </source>
</reference>
<feature type="chain" id="PRO_5020283432" evidence="1">
    <location>
        <begin position="24"/>
        <end position="260"/>
    </location>
</feature>
<dbReference type="Pfam" id="PF07978">
    <property type="entry name" value="NIPSNAP"/>
    <property type="match status" value="1"/>
</dbReference>
<accession>A0A4R6TIT7</accession>
<feature type="domain" description="NIPSNAP" evidence="2">
    <location>
        <begin position="155"/>
        <end position="258"/>
    </location>
</feature>
<feature type="signal peptide" evidence="1">
    <location>
        <begin position="1"/>
        <end position="23"/>
    </location>
</feature>
<sequence length="260" mass="30299">MKFTTPLILLLFFCLADSLSAQATRQYYLLEDYSYSNPTQEGLIDFYMEEALVPALKRNGITSIGVFKDRPGDSDPDSLRHIYVLYPLSSLDKIVRLNESLQKDELYQKTATPFLGAPYDSPAFYKLTTTVMKAFKGMPIMKQPALEGPRKDRIYELRSYESPTPDLYRNKLHMFNEGGEIALFEKLGFNAVFYGEVISGSRMPNLMYMTTFEDRQTRDQLWKEFFESETWKELERDPKYQHNVNKADIMLLHPTPYSDY</sequence>
<dbReference type="SUPFAM" id="SSF54909">
    <property type="entry name" value="Dimeric alpha+beta barrel"/>
    <property type="match status" value="1"/>
</dbReference>
<evidence type="ECO:0000259" key="2">
    <source>
        <dbReference type="Pfam" id="PF07978"/>
    </source>
</evidence>
<dbReference type="OrthoDB" id="192769at2"/>
<name>A0A4R6TIT7_9FLAO</name>
<gene>
    <name evidence="3" type="ORF">CLV82_2550</name>
</gene>
<protein>
    <submittedName>
        <fullName evidence="3">NIPSNAP protein</fullName>
    </submittedName>
</protein>
<organism evidence="3 4">
    <name type="scientific">Zeaxanthinibacter enoshimensis</name>
    <dbReference type="NCBI Taxonomy" id="392009"/>
    <lineage>
        <taxon>Bacteria</taxon>
        <taxon>Pseudomonadati</taxon>
        <taxon>Bacteroidota</taxon>
        <taxon>Flavobacteriia</taxon>
        <taxon>Flavobacteriales</taxon>
        <taxon>Flavobacteriaceae</taxon>
        <taxon>Zeaxanthinibacter</taxon>
    </lineage>
</organism>